<dbReference type="SUPFAM" id="SSF53223">
    <property type="entry name" value="Aminoacid dehydrogenase-like, N-terminal domain"/>
    <property type="match status" value="1"/>
</dbReference>
<evidence type="ECO:0000256" key="5">
    <source>
        <dbReference type="ARBA" id="ARBA00022857"/>
    </source>
</evidence>
<keyword evidence="5" id="KW-0521">NADP</keyword>
<dbReference type="InterPro" id="IPR000672">
    <property type="entry name" value="THF_DH/CycHdrlase"/>
</dbReference>
<keyword evidence="9" id="KW-0511">Multifunctional enzyme</keyword>
<dbReference type="PANTHER" id="PTHR48099:SF5">
    <property type="entry name" value="C-1-TETRAHYDROFOLATE SYNTHASE, CYTOPLASMIC"/>
    <property type="match status" value="1"/>
</dbReference>
<dbReference type="PRINTS" id="PR00085">
    <property type="entry name" value="THFDHDRGNASE"/>
</dbReference>
<dbReference type="Proteomes" id="UP000437736">
    <property type="component" value="Unassembled WGS sequence"/>
</dbReference>
<keyword evidence="6" id="KW-0560">Oxidoreductase</keyword>
<evidence type="ECO:0000313" key="11">
    <source>
        <dbReference type="EMBL" id="MST35381.1"/>
    </source>
</evidence>
<evidence type="ECO:0000313" key="12">
    <source>
        <dbReference type="Proteomes" id="UP000437736"/>
    </source>
</evidence>
<dbReference type="Gene3D" id="3.40.50.10860">
    <property type="entry name" value="Leucine Dehydrogenase, chain A, domain 1"/>
    <property type="match status" value="1"/>
</dbReference>
<reference evidence="11 12" key="1">
    <citation type="submission" date="2019-11" db="EMBL/GenBank/DDBJ databases">
        <title>Acidiferrimicrobium australis gen. nov., sp. nov., an acidophilic and obligately heterotrophic, member of the Actinobacteria that catalyses dissimilatory oxido- reduction of iron isolated from metal-rich acidic water in Chile.</title>
        <authorList>
            <person name="Gonzalez D."/>
            <person name="Huber K."/>
            <person name="Hedrich S."/>
            <person name="Rojas-Villalobos C."/>
            <person name="Quatrini R."/>
            <person name="Dinamarca M.A."/>
            <person name="Schwarz A."/>
            <person name="Canales C."/>
            <person name="Nancucheo I."/>
        </authorList>
    </citation>
    <scope>NUCLEOTIDE SEQUENCE [LARGE SCALE GENOMIC DNA]</scope>
    <source>
        <strain evidence="11 12">USS-CCA1</strain>
    </source>
</reference>
<evidence type="ECO:0000256" key="2">
    <source>
        <dbReference type="ARBA" id="ARBA00022605"/>
    </source>
</evidence>
<evidence type="ECO:0000256" key="4">
    <source>
        <dbReference type="ARBA" id="ARBA00022801"/>
    </source>
</evidence>
<protein>
    <submittedName>
        <fullName evidence="11">Bifunctional 5,10-methylenetetrahydrofolate dehydrogenase/5,10-methenyltetrahydrofolate cyclohydrolase</fullName>
    </submittedName>
</protein>
<sequence length="140" mass="14235">RVLDGRARRDEILAGLAAELAAAGRPTVTFATVLVGDDEASVRYVGLKHRAAEQIGLAVRGVRLPADVSQAELEAQLSALSADPGVHGILLQLPLPEGGGLDEASASACIAPAKDVDGMTAVSLGRLVLGVPGHRPCTAT</sequence>
<keyword evidence="4" id="KW-0378">Hydrolase</keyword>
<dbReference type="EMBL" id="WJHE01001689">
    <property type="protein sequence ID" value="MST35381.1"/>
    <property type="molecule type" value="Genomic_DNA"/>
</dbReference>
<feature type="non-terminal residue" evidence="11">
    <location>
        <position position="140"/>
    </location>
</feature>
<organism evidence="11 12">
    <name type="scientific">Acidiferrimicrobium australe</name>
    <dbReference type="NCBI Taxonomy" id="2664430"/>
    <lineage>
        <taxon>Bacteria</taxon>
        <taxon>Bacillati</taxon>
        <taxon>Actinomycetota</taxon>
        <taxon>Acidimicrobiia</taxon>
        <taxon>Acidimicrobiales</taxon>
        <taxon>Acidimicrobiaceae</taxon>
        <taxon>Acidiferrimicrobium</taxon>
    </lineage>
</organism>
<keyword evidence="12" id="KW-1185">Reference proteome</keyword>
<keyword evidence="7" id="KW-0368">Histidine biosynthesis</keyword>
<evidence type="ECO:0000256" key="9">
    <source>
        <dbReference type="ARBA" id="ARBA00023268"/>
    </source>
</evidence>
<keyword evidence="8" id="KW-0486">Methionine biosynthesis</keyword>
<evidence type="ECO:0000256" key="7">
    <source>
        <dbReference type="ARBA" id="ARBA00023102"/>
    </source>
</evidence>
<dbReference type="PANTHER" id="PTHR48099">
    <property type="entry name" value="C-1-TETRAHYDROFOLATE SYNTHASE, CYTOPLASMIC-RELATED"/>
    <property type="match status" value="1"/>
</dbReference>
<dbReference type="InterPro" id="IPR046346">
    <property type="entry name" value="Aminoacid_DH-like_N_sf"/>
</dbReference>
<keyword evidence="2" id="KW-0028">Amino-acid biosynthesis</keyword>
<accession>A0ABW9R1D3</accession>
<evidence type="ECO:0000256" key="8">
    <source>
        <dbReference type="ARBA" id="ARBA00023167"/>
    </source>
</evidence>
<feature type="non-terminal residue" evidence="11">
    <location>
        <position position="1"/>
    </location>
</feature>
<evidence type="ECO:0000256" key="3">
    <source>
        <dbReference type="ARBA" id="ARBA00022755"/>
    </source>
</evidence>
<evidence type="ECO:0000256" key="1">
    <source>
        <dbReference type="ARBA" id="ARBA00004777"/>
    </source>
</evidence>
<gene>
    <name evidence="11" type="ORF">GHK86_21945</name>
</gene>
<name>A0ABW9R1D3_9ACTN</name>
<comment type="caution">
    <text evidence="11">The sequence shown here is derived from an EMBL/GenBank/DDBJ whole genome shotgun (WGS) entry which is preliminary data.</text>
</comment>
<evidence type="ECO:0000256" key="6">
    <source>
        <dbReference type="ARBA" id="ARBA00023002"/>
    </source>
</evidence>
<dbReference type="InterPro" id="IPR020630">
    <property type="entry name" value="THF_DH/CycHdrlase_cat_dom"/>
</dbReference>
<comment type="pathway">
    <text evidence="1">One-carbon metabolism; tetrahydrofolate interconversion.</text>
</comment>
<evidence type="ECO:0000259" key="10">
    <source>
        <dbReference type="Pfam" id="PF00763"/>
    </source>
</evidence>
<feature type="domain" description="Tetrahydrofolate dehydrogenase/cyclohydrolase catalytic" evidence="10">
    <location>
        <begin position="3"/>
        <end position="117"/>
    </location>
</feature>
<dbReference type="Pfam" id="PF00763">
    <property type="entry name" value="THF_DHG_CYH"/>
    <property type="match status" value="1"/>
</dbReference>
<keyword evidence="3" id="KW-0658">Purine biosynthesis</keyword>
<proteinExistence type="predicted"/>